<reference evidence="3 4" key="1">
    <citation type="submission" date="2015-04" db="EMBL/GenBank/DDBJ databases">
        <title>The draft genome sequence of Erythrobacter marinus HWDM-33.</title>
        <authorList>
            <person name="Zhuang L."/>
            <person name="Liu Y."/>
            <person name="Shao Z."/>
        </authorList>
    </citation>
    <scope>NUCLEOTIDE SEQUENCE [LARGE SCALE GENOMIC DNA]</scope>
    <source>
        <strain evidence="3 4">HWDM-33</strain>
    </source>
</reference>
<keyword evidence="1" id="KW-0472">Membrane</keyword>
<proteinExistence type="predicted"/>
<dbReference type="Pfam" id="PF03703">
    <property type="entry name" value="bPH_2"/>
    <property type="match status" value="1"/>
</dbReference>
<keyword evidence="1" id="KW-1133">Transmembrane helix</keyword>
<dbReference type="Proteomes" id="UP000053455">
    <property type="component" value="Unassembled WGS sequence"/>
</dbReference>
<comment type="caution">
    <text evidence="3">The sequence shown here is derived from an EMBL/GenBank/DDBJ whole genome shotgun (WGS) entry which is preliminary data.</text>
</comment>
<evidence type="ECO:0000313" key="4">
    <source>
        <dbReference type="Proteomes" id="UP000053455"/>
    </source>
</evidence>
<dbReference type="NCBIfam" id="NF040894">
    <property type="entry name" value="puhB_PGC"/>
    <property type="match status" value="1"/>
</dbReference>
<dbReference type="EMBL" id="LBHU01000004">
    <property type="protein sequence ID" value="KLI62843.1"/>
    <property type="molecule type" value="Genomic_DNA"/>
</dbReference>
<protein>
    <submittedName>
        <fullName evidence="3">Photosynthetic complex assembly protein</fullName>
    </submittedName>
</protein>
<dbReference type="STRING" id="874156.GCA_001021555_02528"/>
<keyword evidence="1" id="KW-0812">Transmembrane</keyword>
<evidence type="ECO:0000259" key="2">
    <source>
        <dbReference type="Pfam" id="PF03703"/>
    </source>
</evidence>
<feature type="transmembrane region" description="Helical" evidence="1">
    <location>
        <begin position="43"/>
        <end position="65"/>
    </location>
</feature>
<dbReference type="InterPro" id="IPR054839">
    <property type="entry name" value="puhB_PGC"/>
</dbReference>
<dbReference type="InterPro" id="IPR005182">
    <property type="entry name" value="YdbS-like_PH"/>
</dbReference>
<name>A0A0H0XJU7_9SPHN</name>
<sequence length="209" mass="22072">MIEYDHEPVRGLPGDLPAGEEILWQGAPDWRVFLRSALKSRWIIGYFVAIALVALASGSFGGALASAISGVLAVGLLAVYAVLVARTTVYTITNRRVVLRIGVALNKCINLPLKLIGAAHLRPQGGEFGDIALELLGRHGLGYAMIWPHARPLKLRSAQPMMRGLPDAQNVAGLLTKACAAVVANAPVNDAPKQAGAAVLPGRFEEAIA</sequence>
<feature type="transmembrane region" description="Helical" evidence="1">
    <location>
        <begin position="71"/>
        <end position="92"/>
    </location>
</feature>
<feature type="domain" description="YdbS-like PH" evidence="2">
    <location>
        <begin position="86"/>
        <end position="172"/>
    </location>
</feature>
<dbReference type="PATRIC" id="fig|874156.12.peg.2515"/>
<dbReference type="OrthoDB" id="7345733at2"/>
<keyword evidence="4" id="KW-1185">Reference proteome</keyword>
<accession>A0A0H0XJU7</accession>
<gene>
    <name evidence="3" type="ORF">AAV99_12225</name>
</gene>
<evidence type="ECO:0000256" key="1">
    <source>
        <dbReference type="SAM" id="Phobius"/>
    </source>
</evidence>
<dbReference type="RefSeq" id="WP_047094358.1">
    <property type="nucleotide sequence ID" value="NZ_LBHU01000004.1"/>
</dbReference>
<dbReference type="AlphaFoldDB" id="A0A0H0XJU7"/>
<organism evidence="3 4">
    <name type="scientific">Aurantiacibacter marinus</name>
    <dbReference type="NCBI Taxonomy" id="874156"/>
    <lineage>
        <taxon>Bacteria</taxon>
        <taxon>Pseudomonadati</taxon>
        <taxon>Pseudomonadota</taxon>
        <taxon>Alphaproteobacteria</taxon>
        <taxon>Sphingomonadales</taxon>
        <taxon>Erythrobacteraceae</taxon>
        <taxon>Aurantiacibacter</taxon>
    </lineage>
</organism>
<evidence type="ECO:0000313" key="3">
    <source>
        <dbReference type="EMBL" id="KLI62843.1"/>
    </source>
</evidence>